<dbReference type="InterPro" id="IPR051541">
    <property type="entry name" value="PTS_SugarTrans_NitroReg"/>
</dbReference>
<reference evidence="2 3" key="1">
    <citation type="journal article" date="2015" name="Genome Announc.">
        <title>Expanding the biotechnology potential of lactobacilli through comparative genomics of 213 strains and associated genera.</title>
        <authorList>
            <person name="Sun Z."/>
            <person name="Harris H.M."/>
            <person name="McCann A."/>
            <person name="Guo C."/>
            <person name="Argimon S."/>
            <person name="Zhang W."/>
            <person name="Yang X."/>
            <person name="Jeffery I.B."/>
            <person name="Cooney J.C."/>
            <person name="Kagawa T.F."/>
            <person name="Liu W."/>
            <person name="Song Y."/>
            <person name="Salvetti E."/>
            <person name="Wrobel A."/>
            <person name="Rasinkangas P."/>
            <person name="Parkhill J."/>
            <person name="Rea M.C."/>
            <person name="O'Sullivan O."/>
            <person name="Ritari J."/>
            <person name="Douillard F.P."/>
            <person name="Paul Ross R."/>
            <person name="Yang R."/>
            <person name="Briner A.E."/>
            <person name="Felis G.E."/>
            <person name="de Vos W.M."/>
            <person name="Barrangou R."/>
            <person name="Klaenhammer T.R."/>
            <person name="Caufield P.W."/>
            <person name="Cui Y."/>
            <person name="Zhang H."/>
            <person name="O'Toole P.W."/>
        </authorList>
    </citation>
    <scope>NUCLEOTIDE SEQUENCE [LARGE SCALE GENOMIC DNA]</scope>
    <source>
        <strain evidence="2 3">ATCC 27304</strain>
    </source>
</reference>
<organism evidence="2 3">
    <name type="scientific">Liquorilactobacillus mali</name>
    <dbReference type="NCBI Taxonomy" id="1618"/>
    <lineage>
        <taxon>Bacteria</taxon>
        <taxon>Bacillati</taxon>
        <taxon>Bacillota</taxon>
        <taxon>Bacilli</taxon>
        <taxon>Lactobacillales</taxon>
        <taxon>Lactobacillaceae</taxon>
        <taxon>Liquorilactobacillus</taxon>
    </lineage>
</organism>
<dbReference type="AlphaFoldDB" id="A0A0R2FMV3"/>
<comment type="caution">
    <text evidence="2">The sequence shown here is derived from an EMBL/GenBank/DDBJ whole genome shotgun (WGS) entry which is preliminary data.</text>
</comment>
<dbReference type="SUPFAM" id="SSF55804">
    <property type="entry name" value="Phoshotransferase/anion transport protein"/>
    <property type="match status" value="1"/>
</dbReference>
<proteinExistence type="predicted"/>
<feature type="domain" description="PTS EIIA type-2" evidence="1">
    <location>
        <begin position="5"/>
        <end position="96"/>
    </location>
</feature>
<accession>A0A0R2FMV3</accession>
<evidence type="ECO:0000259" key="1">
    <source>
        <dbReference type="PROSITE" id="PS51094"/>
    </source>
</evidence>
<name>A0A0R2FMV3_9LACO</name>
<dbReference type="PANTHER" id="PTHR47738:SF2">
    <property type="entry name" value="PTS SYSTEM FRUCTOSE-LIKE EIIA COMPONENT"/>
    <property type="match status" value="1"/>
</dbReference>
<protein>
    <recommendedName>
        <fullName evidence="1">PTS EIIA type-2 domain-containing protein</fullName>
    </recommendedName>
</protein>
<evidence type="ECO:0000313" key="3">
    <source>
        <dbReference type="Proteomes" id="UP000051727"/>
    </source>
</evidence>
<dbReference type="PANTHER" id="PTHR47738">
    <property type="entry name" value="PTS SYSTEM FRUCTOSE-LIKE EIIA COMPONENT-RELATED"/>
    <property type="match status" value="1"/>
</dbReference>
<dbReference type="STRING" id="1618.IV36_GL000370"/>
<dbReference type="Gene3D" id="3.40.930.10">
    <property type="entry name" value="Mannitol-specific EII, Chain A"/>
    <property type="match status" value="1"/>
</dbReference>
<evidence type="ECO:0000313" key="2">
    <source>
        <dbReference type="EMBL" id="KRN29824.1"/>
    </source>
</evidence>
<dbReference type="EMBL" id="JQAR01000012">
    <property type="protein sequence ID" value="KRN29824.1"/>
    <property type="molecule type" value="Genomic_DNA"/>
</dbReference>
<dbReference type="Proteomes" id="UP000051727">
    <property type="component" value="Unassembled WGS sequence"/>
</dbReference>
<dbReference type="InterPro" id="IPR016152">
    <property type="entry name" value="PTrfase/Anion_transptr"/>
</dbReference>
<dbReference type="Pfam" id="PF00359">
    <property type="entry name" value="PTS_EIIA_2"/>
    <property type="match status" value="1"/>
</dbReference>
<dbReference type="PATRIC" id="fig|1618.3.peg.371"/>
<dbReference type="InterPro" id="IPR002178">
    <property type="entry name" value="PTS_EIIA_type-2_dom"/>
</dbReference>
<gene>
    <name evidence="2" type="ORF">IV36_GL000370</name>
</gene>
<sequence>MDIVNILKKDIMIMDLKAKTKEDALHEMVNSFFVKGIISDRKLFEQDIFKREEEATTGIGEGIAMAHARNGAVKEAAVAGTIYGIWRPKKIALFKE</sequence>
<dbReference type="RefSeq" id="WP_056991405.1">
    <property type="nucleotide sequence ID" value="NZ_JATAAJ010000006.1"/>
</dbReference>
<dbReference type="PROSITE" id="PS51094">
    <property type="entry name" value="PTS_EIIA_TYPE_2"/>
    <property type="match status" value="1"/>
</dbReference>